<comment type="caution">
    <text evidence="1">The sequence shown here is derived from an EMBL/GenBank/DDBJ whole genome shotgun (WGS) entry which is preliminary data.</text>
</comment>
<accession>A0A2P6RWC8</accession>
<protein>
    <submittedName>
        <fullName evidence="1">Uncharacterized protein</fullName>
    </submittedName>
</protein>
<name>A0A2P6RWC8_ROSCH</name>
<keyword evidence="2" id="KW-1185">Reference proteome</keyword>
<sequence>MDFGASGFSIRMNALSKQFEARTGEGSLVFRELRKYQKDCCNWCGD</sequence>
<evidence type="ECO:0000313" key="1">
    <source>
        <dbReference type="EMBL" id="PRQ50740.1"/>
    </source>
</evidence>
<proteinExistence type="predicted"/>
<dbReference type="EMBL" id="PDCK01000040">
    <property type="protein sequence ID" value="PRQ50740.1"/>
    <property type="molecule type" value="Genomic_DNA"/>
</dbReference>
<evidence type="ECO:0000313" key="2">
    <source>
        <dbReference type="Proteomes" id="UP000238479"/>
    </source>
</evidence>
<dbReference type="Proteomes" id="UP000238479">
    <property type="component" value="Chromosome 2"/>
</dbReference>
<organism evidence="1 2">
    <name type="scientific">Rosa chinensis</name>
    <name type="common">China rose</name>
    <dbReference type="NCBI Taxonomy" id="74649"/>
    <lineage>
        <taxon>Eukaryota</taxon>
        <taxon>Viridiplantae</taxon>
        <taxon>Streptophyta</taxon>
        <taxon>Embryophyta</taxon>
        <taxon>Tracheophyta</taxon>
        <taxon>Spermatophyta</taxon>
        <taxon>Magnoliopsida</taxon>
        <taxon>eudicotyledons</taxon>
        <taxon>Gunneridae</taxon>
        <taxon>Pentapetalae</taxon>
        <taxon>rosids</taxon>
        <taxon>fabids</taxon>
        <taxon>Rosales</taxon>
        <taxon>Rosaceae</taxon>
        <taxon>Rosoideae</taxon>
        <taxon>Rosoideae incertae sedis</taxon>
        <taxon>Rosa</taxon>
    </lineage>
</organism>
<dbReference type="Gramene" id="PRQ50740">
    <property type="protein sequence ID" value="PRQ50740"/>
    <property type="gene ID" value="RchiOBHm_Chr2g0136611"/>
</dbReference>
<gene>
    <name evidence="1" type="ORF">RchiOBHm_Chr2g0136611</name>
</gene>
<dbReference type="AlphaFoldDB" id="A0A2P6RWC8"/>
<reference evidence="1 2" key="1">
    <citation type="journal article" date="2018" name="Nat. Genet.">
        <title>The Rosa genome provides new insights in the design of modern roses.</title>
        <authorList>
            <person name="Bendahmane M."/>
        </authorList>
    </citation>
    <scope>NUCLEOTIDE SEQUENCE [LARGE SCALE GENOMIC DNA]</scope>
    <source>
        <strain evidence="2">cv. Old Blush</strain>
    </source>
</reference>